<keyword evidence="3" id="KW-1185">Reference proteome</keyword>
<dbReference type="EMBL" id="FN648214">
    <property type="protein sequence ID" value="CBJ25880.1"/>
    <property type="molecule type" value="Genomic_DNA"/>
</dbReference>
<name>D7FMI3_ECTSI</name>
<dbReference type="Pfam" id="PF13344">
    <property type="entry name" value="Hydrolase_6"/>
    <property type="match status" value="1"/>
</dbReference>
<dbReference type="InterPro" id="IPR006357">
    <property type="entry name" value="HAD-SF_hydro_IIA"/>
</dbReference>
<feature type="chain" id="PRO_5003095720" evidence="1">
    <location>
        <begin position="18"/>
        <end position="372"/>
    </location>
</feature>
<dbReference type="PANTHER" id="PTHR19288:SF90">
    <property type="entry name" value="OS08G0542600 PROTEIN"/>
    <property type="match status" value="1"/>
</dbReference>
<evidence type="ECO:0000313" key="3">
    <source>
        <dbReference type="Proteomes" id="UP000002630"/>
    </source>
</evidence>
<dbReference type="OMA" id="ILCDVWG"/>
<evidence type="ECO:0000256" key="1">
    <source>
        <dbReference type="SAM" id="SignalP"/>
    </source>
</evidence>
<dbReference type="Gene3D" id="3.40.50.1000">
    <property type="entry name" value="HAD superfamily/HAD-like"/>
    <property type="match status" value="2"/>
</dbReference>
<dbReference type="InterPro" id="IPR036412">
    <property type="entry name" value="HAD-like_sf"/>
</dbReference>
<dbReference type="GO" id="GO:0016791">
    <property type="term" value="F:phosphatase activity"/>
    <property type="evidence" value="ECO:0007669"/>
    <property type="project" value="TreeGrafter"/>
</dbReference>
<evidence type="ECO:0000313" key="2">
    <source>
        <dbReference type="EMBL" id="CBJ25880.1"/>
    </source>
</evidence>
<dbReference type="InParanoid" id="D7FMI3"/>
<dbReference type="EMBL" id="FN649749">
    <property type="protein sequence ID" value="CBJ25880.1"/>
    <property type="molecule type" value="Genomic_DNA"/>
</dbReference>
<dbReference type="SUPFAM" id="SSF56784">
    <property type="entry name" value="HAD-like"/>
    <property type="match status" value="1"/>
</dbReference>
<accession>D7FMI3</accession>
<proteinExistence type="predicted"/>
<dbReference type="InterPro" id="IPR023214">
    <property type="entry name" value="HAD_sf"/>
</dbReference>
<dbReference type="PANTHER" id="PTHR19288">
    <property type="entry name" value="4-NITROPHENYLPHOSPHATASE-RELATED"/>
    <property type="match status" value="1"/>
</dbReference>
<dbReference type="InterPro" id="IPR006356">
    <property type="entry name" value="HAD-SF_hydro_IIA_hyp3"/>
</dbReference>
<dbReference type="AlphaFoldDB" id="D7FMI3"/>
<organism evidence="2 3">
    <name type="scientific">Ectocarpus siliculosus</name>
    <name type="common">Brown alga</name>
    <name type="synonym">Conferva siliculosa</name>
    <dbReference type="NCBI Taxonomy" id="2880"/>
    <lineage>
        <taxon>Eukaryota</taxon>
        <taxon>Sar</taxon>
        <taxon>Stramenopiles</taxon>
        <taxon>Ochrophyta</taxon>
        <taxon>PX clade</taxon>
        <taxon>Phaeophyceae</taxon>
        <taxon>Ectocarpales</taxon>
        <taxon>Ectocarpaceae</taxon>
        <taxon>Ectocarpus</taxon>
    </lineage>
</organism>
<protein>
    <submittedName>
        <fullName evidence="2">Uncharacterized protein</fullName>
    </submittedName>
</protein>
<dbReference type="eggNOG" id="ENOG502QU6A">
    <property type="taxonomic scope" value="Eukaryota"/>
</dbReference>
<dbReference type="Pfam" id="PF13242">
    <property type="entry name" value="Hydrolase_like"/>
    <property type="match status" value="1"/>
</dbReference>
<keyword evidence="1" id="KW-0732">Signal</keyword>
<reference evidence="2 3" key="1">
    <citation type="journal article" date="2010" name="Nature">
        <title>The Ectocarpus genome and the independent evolution of multicellularity in brown algae.</title>
        <authorList>
            <person name="Cock J.M."/>
            <person name="Sterck L."/>
            <person name="Rouze P."/>
            <person name="Scornet D."/>
            <person name="Allen A.E."/>
            <person name="Amoutzias G."/>
            <person name="Anthouard V."/>
            <person name="Artiguenave F."/>
            <person name="Aury J.M."/>
            <person name="Badger J.H."/>
            <person name="Beszteri B."/>
            <person name="Billiau K."/>
            <person name="Bonnet E."/>
            <person name="Bothwell J.H."/>
            <person name="Bowler C."/>
            <person name="Boyen C."/>
            <person name="Brownlee C."/>
            <person name="Carrano C.J."/>
            <person name="Charrier B."/>
            <person name="Cho G.Y."/>
            <person name="Coelho S.M."/>
            <person name="Collen J."/>
            <person name="Corre E."/>
            <person name="Da Silva C."/>
            <person name="Delage L."/>
            <person name="Delaroque N."/>
            <person name="Dittami S.M."/>
            <person name="Doulbeau S."/>
            <person name="Elias M."/>
            <person name="Farnham G."/>
            <person name="Gachon C.M."/>
            <person name="Gschloessl B."/>
            <person name="Heesch S."/>
            <person name="Jabbari K."/>
            <person name="Jubin C."/>
            <person name="Kawai H."/>
            <person name="Kimura K."/>
            <person name="Kloareg B."/>
            <person name="Kupper F.C."/>
            <person name="Lang D."/>
            <person name="Le Bail A."/>
            <person name="Leblanc C."/>
            <person name="Lerouge P."/>
            <person name="Lohr M."/>
            <person name="Lopez P.J."/>
            <person name="Martens C."/>
            <person name="Maumus F."/>
            <person name="Michel G."/>
            <person name="Miranda-Saavedra D."/>
            <person name="Morales J."/>
            <person name="Moreau H."/>
            <person name="Motomura T."/>
            <person name="Nagasato C."/>
            <person name="Napoli C.A."/>
            <person name="Nelson D.R."/>
            <person name="Nyvall-Collen P."/>
            <person name="Peters A.F."/>
            <person name="Pommier C."/>
            <person name="Potin P."/>
            <person name="Poulain J."/>
            <person name="Quesneville H."/>
            <person name="Read B."/>
            <person name="Rensing S.A."/>
            <person name="Ritter A."/>
            <person name="Rousvoal S."/>
            <person name="Samanta M."/>
            <person name="Samson G."/>
            <person name="Schroeder D.C."/>
            <person name="Segurens B."/>
            <person name="Strittmatter M."/>
            <person name="Tonon T."/>
            <person name="Tregear J.W."/>
            <person name="Valentin K."/>
            <person name="von Dassow P."/>
            <person name="Yamagishi T."/>
            <person name="Van de Peer Y."/>
            <person name="Wincker P."/>
        </authorList>
    </citation>
    <scope>NUCLEOTIDE SEQUENCE [LARGE SCALE GENOMIC DNA]</scope>
    <source>
        <strain evidence="3">Ec32 / CCAP1310/4</strain>
    </source>
</reference>
<sequence length="372" mass="39307">MLVNRVFLPTLLAVASAGAFVVPYPRMTEMMTESSRSSGHQAAGPAEDAGGAVKAQGIGLEGLGAVASQYDAFLIDQWGVMHDGKTPYPGAVDCIDRLSKAGKKIVLLSNSSKRKGAALRNLERMGFSTGSILDVVTSGQIAWDGLQDRVDEPFKSLGAKCLVFGNGDDDLEYVSSCGCTLAEVQDADFILARGSFVVADSNGTRRYTPTVMTGEGKEETHKAMRLMLERGAPMLVTNPDFLRPGTNDPMPGLIGKAYAEMGGTVHYIGKPHPAVYQACFHALATAKESAPPPDAPTRAKIVAVGDSLPHDILGALRAQLASVFVAGGVHFDELRVEQGGAGVPSDEAYSAAFSKHLEGEGTPTHVMPAFRW</sequence>
<dbReference type="OrthoDB" id="426235at2759"/>
<gene>
    <name evidence="2" type="ORF">Esi_0017_0035</name>
</gene>
<dbReference type="Proteomes" id="UP000002630">
    <property type="component" value="Linkage Group LG24"/>
</dbReference>
<dbReference type="GO" id="GO:0009507">
    <property type="term" value="C:chloroplast"/>
    <property type="evidence" value="ECO:0007669"/>
    <property type="project" value="TreeGrafter"/>
</dbReference>
<dbReference type="STRING" id="2880.D7FMI3"/>
<feature type="signal peptide" evidence="1">
    <location>
        <begin position="1"/>
        <end position="17"/>
    </location>
</feature>
<dbReference type="NCBIfam" id="TIGR01459">
    <property type="entry name" value="HAD-SF-IIA-hyp4"/>
    <property type="match status" value="1"/>
</dbReference>